<dbReference type="Gene3D" id="2.10.260.10">
    <property type="match status" value="1"/>
</dbReference>
<dbReference type="RefSeq" id="WP_125671657.1">
    <property type="nucleotide sequence ID" value="NZ_RCOS01000103.1"/>
</dbReference>
<comment type="caution">
    <text evidence="2">The sequence shown here is derived from an EMBL/GenBank/DDBJ whole genome shotgun (WGS) entry which is preliminary data.</text>
</comment>
<dbReference type="PANTHER" id="PTHR34860:SF7">
    <property type="entry name" value="TRANSCRIPTION REGULATOR, SPOVT_ABRB FAMILY"/>
    <property type="match status" value="1"/>
</dbReference>
<dbReference type="Pfam" id="PF04014">
    <property type="entry name" value="MazE_antitoxin"/>
    <property type="match status" value="1"/>
</dbReference>
<evidence type="ECO:0000259" key="1">
    <source>
        <dbReference type="PROSITE" id="PS51740"/>
    </source>
</evidence>
<proteinExistence type="predicted"/>
<dbReference type="InterPro" id="IPR007159">
    <property type="entry name" value="SpoVT-AbrB_dom"/>
</dbReference>
<feature type="domain" description="SpoVT-AbrB" evidence="1">
    <location>
        <begin position="3"/>
        <end position="48"/>
    </location>
</feature>
<dbReference type="Proteomes" id="UP000316217">
    <property type="component" value="Unassembled WGS sequence"/>
</dbReference>
<reference evidence="2 4" key="1">
    <citation type="submission" date="2018-10" db="EMBL/GenBank/DDBJ databases">
        <title>Co-occurring genomic capacity for anaerobic methane metabolism and dissimilatory sulfite reduction discovered in the Korarchaeota.</title>
        <authorList>
            <person name="Mckay L.J."/>
            <person name="Dlakic M."/>
            <person name="Fields M.W."/>
            <person name="Delmont T.O."/>
            <person name="Eren A.M."/>
            <person name="Jay Z.J."/>
            <person name="Klingelsmith K.B."/>
            <person name="Rusch D.B."/>
            <person name="Inskeep W.P."/>
        </authorList>
    </citation>
    <scope>NUCLEOTIDE SEQUENCE [LARGE SCALE GENOMIC DNA]</scope>
    <source>
        <strain evidence="2 4">MDKW</strain>
    </source>
</reference>
<dbReference type="GO" id="GO:0003677">
    <property type="term" value="F:DNA binding"/>
    <property type="evidence" value="ECO:0007669"/>
    <property type="project" value="UniProtKB-KW"/>
</dbReference>
<dbReference type="InterPro" id="IPR052975">
    <property type="entry name" value="Repressor-like_regulatory"/>
</dbReference>
<protein>
    <submittedName>
        <fullName evidence="2">AbrB/MazE/SpoVT family DNA-binding domain-containing protein</fullName>
    </submittedName>
</protein>
<dbReference type="OrthoDB" id="30861at2157"/>
<dbReference type="EMBL" id="RXII01000081">
    <property type="protein sequence ID" value="RZN61009.1"/>
    <property type="molecule type" value="Genomic_DNA"/>
</dbReference>
<dbReference type="NCBIfam" id="TIGR01439">
    <property type="entry name" value="lp_hng_hel_AbrB"/>
    <property type="match status" value="1"/>
</dbReference>
<dbReference type="Proteomes" id="UP000277582">
    <property type="component" value="Unassembled WGS sequence"/>
</dbReference>
<dbReference type="InterPro" id="IPR037914">
    <property type="entry name" value="SpoVT-AbrB_sf"/>
</dbReference>
<gene>
    <name evidence="2" type="ORF">D6D85_08965</name>
    <name evidence="3" type="ORF">EF810_05270</name>
</gene>
<accession>A0A3R9PV87</accession>
<dbReference type="AlphaFoldDB" id="A0A3R9PV87"/>
<dbReference type="SUPFAM" id="SSF89447">
    <property type="entry name" value="AbrB/MazE/MraZ-like"/>
    <property type="match status" value="1"/>
</dbReference>
<evidence type="ECO:0000313" key="4">
    <source>
        <dbReference type="Proteomes" id="UP000277582"/>
    </source>
</evidence>
<reference evidence="3 5" key="2">
    <citation type="journal article" date="2019" name="Nat. Microbiol.">
        <title>Wide diversity of methane and short-chain alkane metabolisms in uncultured archaea.</title>
        <authorList>
            <person name="Borrel G."/>
            <person name="Adam P.S."/>
            <person name="McKay L.J."/>
            <person name="Chen L.X."/>
            <person name="Sierra-Garcia I.N."/>
            <person name="Sieber C.M."/>
            <person name="Letourneur Q."/>
            <person name="Ghozlane A."/>
            <person name="Andersen G.L."/>
            <person name="Li W.J."/>
            <person name="Hallam S.J."/>
            <person name="Muyzer G."/>
            <person name="de Oliveira V.M."/>
            <person name="Inskeep W.P."/>
            <person name="Banfield J.F."/>
            <person name="Gribaldo S."/>
        </authorList>
    </citation>
    <scope>NUCLEOTIDE SEQUENCE [LARGE SCALE GENOMIC DNA]</scope>
    <source>
        <strain evidence="3">NM4</strain>
    </source>
</reference>
<dbReference type="PROSITE" id="PS51740">
    <property type="entry name" value="SPOVT_ABRB"/>
    <property type="match status" value="1"/>
</dbReference>
<keyword evidence="4" id="KW-1185">Reference proteome</keyword>
<dbReference type="EMBL" id="RCOS01000103">
    <property type="protein sequence ID" value="RSN74009.1"/>
    <property type="molecule type" value="Genomic_DNA"/>
</dbReference>
<evidence type="ECO:0000313" key="3">
    <source>
        <dbReference type="EMBL" id="RZN61009.1"/>
    </source>
</evidence>
<dbReference type="SMART" id="SM00966">
    <property type="entry name" value="SpoVT_AbrB"/>
    <property type="match status" value="1"/>
</dbReference>
<evidence type="ECO:0000313" key="2">
    <source>
        <dbReference type="EMBL" id="RSN74009.1"/>
    </source>
</evidence>
<organism evidence="2 4">
    <name type="scientific">Candidatus Methanodesulfokora washburnensis</name>
    <dbReference type="NCBI Taxonomy" id="2478471"/>
    <lineage>
        <taxon>Archaea</taxon>
        <taxon>Thermoproteota</taxon>
        <taxon>Candidatus Korarchaeia</taxon>
        <taxon>Candidatus Korarchaeia incertae sedis</taxon>
        <taxon>Candidatus Methanodesulfokora</taxon>
    </lineage>
</organism>
<sequence length="73" mass="8362">MVSKTIRMGKNGTVVIPKEIRDLLGIKEGTVLRVEIADNAVIIRPLRPRRVKIGERIQKIVEEMKREELELEG</sequence>
<evidence type="ECO:0000313" key="5">
    <source>
        <dbReference type="Proteomes" id="UP000316217"/>
    </source>
</evidence>
<name>A0A3R9PV87_9CREN</name>
<keyword evidence="2" id="KW-0238">DNA-binding</keyword>
<dbReference type="PANTHER" id="PTHR34860">
    <property type="entry name" value="REPRESSOR-LIKE PROTEIN SSO7C3"/>
    <property type="match status" value="1"/>
</dbReference>